<name>A0ABV9YZC2_9HYPH</name>
<evidence type="ECO:0000256" key="2">
    <source>
        <dbReference type="SAM" id="Phobius"/>
    </source>
</evidence>
<keyword evidence="2" id="KW-0472">Membrane</keyword>
<feature type="region of interest" description="Disordered" evidence="1">
    <location>
        <begin position="1"/>
        <end position="47"/>
    </location>
</feature>
<evidence type="ECO:0000313" key="4">
    <source>
        <dbReference type="Proteomes" id="UP001595796"/>
    </source>
</evidence>
<dbReference type="Proteomes" id="UP001595796">
    <property type="component" value="Unassembled WGS sequence"/>
</dbReference>
<protein>
    <submittedName>
        <fullName evidence="3">Uncharacterized protein</fullName>
    </submittedName>
</protein>
<organism evidence="3 4">
    <name type="scientific">Flaviflagellibacter deserti</name>
    <dbReference type="NCBI Taxonomy" id="2267266"/>
    <lineage>
        <taxon>Bacteria</taxon>
        <taxon>Pseudomonadati</taxon>
        <taxon>Pseudomonadota</taxon>
        <taxon>Alphaproteobacteria</taxon>
        <taxon>Hyphomicrobiales</taxon>
        <taxon>Flaviflagellibacter</taxon>
    </lineage>
</organism>
<keyword evidence="4" id="KW-1185">Reference proteome</keyword>
<comment type="caution">
    <text evidence="3">The sequence shown here is derived from an EMBL/GenBank/DDBJ whole genome shotgun (WGS) entry which is preliminary data.</text>
</comment>
<dbReference type="RefSeq" id="WP_114957022.1">
    <property type="nucleotide sequence ID" value="NZ_JBHSJF010000005.1"/>
</dbReference>
<accession>A0ABV9YZC2</accession>
<gene>
    <name evidence="3" type="ORF">ACFPFW_05835</name>
</gene>
<reference evidence="4" key="1">
    <citation type="journal article" date="2019" name="Int. J. Syst. Evol. Microbiol.">
        <title>The Global Catalogue of Microorganisms (GCM) 10K type strain sequencing project: providing services to taxonomists for standard genome sequencing and annotation.</title>
        <authorList>
            <consortium name="The Broad Institute Genomics Platform"/>
            <consortium name="The Broad Institute Genome Sequencing Center for Infectious Disease"/>
            <person name="Wu L."/>
            <person name="Ma J."/>
        </authorList>
    </citation>
    <scope>NUCLEOTIDE SEQUENCE [LARGE SCALE GENOMIC DNA]</scope>
    <source>
        <strain evidence="4">CGMCC 1.16444</strain>
    </source>
</reference>
<sequence length="83" mass="8658">MAQARKPRSTIRLGTADDPDAPGPVPHPDHSSDIPAAPATHPPEPMIVPSDSAIGELWSNYGPTLIIIVVAMLVVGFLLAELG</sequence>
<dbReference type="EMBL" id="JBHSJF010000005">
    <property type="protein sequence ID" value="MFC5067534.1"/>
    <property type="molecule type" value="Genomic_DNA"/>
</dbReference>
<evidence type="ECO:0000313" key="3">
    <source>
        <dbReference type="EMBL" id="MFC5067534.1"/>
    </source>
</evidence>
<feature type="transmembrane region" description="Helical" evidence="2">
    <location>
        <begin position="61"/>
        <end position="80"/>
    </location>
</feature>
<keyword evidence="2" id="KW-1133">Transmembrane helix</keyword>
<proteinExistence type="predicted"/>
<evidence type="ECO:0000256" key="1">
    <source>
        <dbReference type="SAM" id="MobiDB-lite"/>
    </source>
</evidence>
<keyword evidence="2" id="KW-0812">Transmembrane</keyword>